<dbReference type="SUPFAM" id="SSF54427">
    <property type="entry name" value="NTF2-like"/>
    <property type="match status" value="1"/>
</dbReference>
<evidence type="ECO:0000313" key="1">
    <source>
        <dbReference type="EMBL" id="VAW96835.1"/>
    </source>
</evidence>
<evidence type="ECO:0008006" key="2">
    <source>
        <dbReference type="Google" id="ProtNLM"/>
    </source>
</evidence>
<proteinExistence type="predicted"/>
<sequence>MPYITPFKLYFILISSFIVLFACSEISNKEQIQNQIVRMQQAISDKSMADFMVYFTDDFVGNKKISKKQLRQLLFVHFRRNRNIDTYKWQADITVEQNLAQVEIYVFVSGSNTRLPERARAYKINTKWQKSAGQWLVASAVWKNVEQFM</sequence>
<accession>A0A3B0ZTG1</accession>
<dbReference type="Gene3D" id="3.10.450.50">
    <property type="match status" value="1"/>
</dbReference>
<dbReference type="InterPro" id="IPR032710">
    <property type="entry name" value="NTF2-like_dom_sf"/>
</dbReference>
<organism evidence="1">
    <name type="scientific">hydrothermal vent metagenome</name>
    <dbReference type="NCBI Taxonomy" id="652676"/>
    <lineage>
        <taxon>unclassified sequences</taxon>
        <taxon>metagenomes</taxon>
        <taxon>ecological metagenomes</taxon>
    </lineage>
</organism>
<protein>
    <recommendedName>
        <fullName evidence="2">DUF4440 domain-containing protein</fullName>
    </recommendedName>
</protein>
<gene>
    <name evidence="1" type="ORF">MNBD_GAMMA22-1227</name>
</gene>
<reference evidence="1" key="1">
    <citation type="submission" date="2018-06" db="EMBL/GenBank/DDBJ databases">
        <authorList>
            <person name="Zhirakovskaya E."/>
        </authorList>
    </citation>
    <scope>NUCLEOTIDE SEQUENCE</scope>
</reference>
<dbReference type="AlphaFoldDB" id="A0A3B0ZTG1"/>
<dbReference type="EMBL" id="UOFS01000030">
    <property type="protein sequence ID" value="VAW96835.1"/>
    <property type="molecule type" value="Genomic_DNA"/>
</dbReference>
<name>A0A3B0ZTG1_9ZZZZ</name>